<evidence type="ECO:0000313" key="1">
    <source>
        <dbReference type="EMBL" id="MFC4767049.1"/>
    </source>
</evidence>
<proteinExistence type="predicted"/>
<dbReference type="RefSeq" id="WP_380024934.1">
    <property type="nucleotide sequence ID" value="NZ_JBHSHC010000044.1"/>
</dbReference>
<organism evidence="1 2">
    <name type="scientific">Effusibacillus consociatus</name>
    <dbReference type="NCBI Taxonomy" id="1117041"/>
    <lineage>
        <taxon>Bacteria</taxon>
        <taxon>Bacillati</taxon>
        <taxon>Bacillota</taxon>
        <taxon>Bacilli</taxon>
        <taxon>Bacillales</taxon>
        <taxon>Alicyclobacillaceae</taxon>
        <taxon>Effusibacillus</taxon>
    </lineage>
</organism>
<evidence type="ECO:0000313" key="2">
    <source>
        <dbReference type="Proteomes" id="UP001596002"/>
    </source>
</evidence>
<reference evidence="2" key="1">
    <citation type="journal article" date="2019" name="Int. J. Syst. Evol. Microbiol.">
        <title>The Global Catalogue of Microorganisms (GCM) 10K type strain sequencing project: providing services to taxonomists for standard genome sequencing and annotation.</title>
        <authorList>
            <consortium name="The Broad Institute Genomics Platform"/>
            <consortium name="The Broad Institute Genome Sequencing Center for Infectious Disease"/>
            <person name="Wu L."/>
            <person name="Ma J."/>
        </authorList>
    </citation>
    <scope>NUCLEOTIDE SEQUENCE [LARGE SCALE GENOMIC DNA]</scope>
    <source>
        <strain evidence="2">WYCCWR 12678</strain>
    </source>
</reference>
<protein>
    <submittedName>
        <fullName evidence="1">Uncharacterized protein</fullName>
    </submittedName>
</protein>
<comment type="caution">
    <text evidence="1">The sequence shown here is derived from an EMBL/GenBank/DDBJ whole genome shotgun (WGS) entry which is preliminary data.</text>
</comment>
<keyword evidence="2" id="KW-1185">Reference proteome</keyword>
<gene>
    <name evidence="1" type="ORF">ACFO8Q_06670</name>
</gene>
<name>A0ABV9PZU9_9BACL</name>
<accession>A0ABV9PZU9</accession>
<sequence length="87" mass="10219">MEEIKQGLRDIAIEMRQALGDDYTEDEYYELVSSTYKSMQSHYGEKMDVLDPETVVRVLRRQMGELIRMGRAKKLLEKRGHVAPKEK</sequence>
<dbReference type="EMBL" id="JBHSHC010000044">
    <property type="protein sequence ID" value="MFC4767049.1"/>
    <property type="molecule type" value="Genomic_DNA"/>
</dbReference>
<dbReference type="Proteomes" id="UP001596002">
    <property type="component" value="Unassembled WGS sequence"/>
</dbReference>